<comment type="caution">
    <text evidence="4">The sequence shown here is derived from an EMBL/GenBank/DDBJ whole genome shotgun (WGS) entry which is preliminary data.</text>
</comment>
<dbReference type="InterPro" id="IPR007837">
    <property type="entry name" value="DinB"/>
</dbReference>
<reference evidence="4 5" key="1">
    <citation type="submission" date="2024-09" db="EMBL/GenBank/DDBJ databases">
        <authorList>
            <person name="Sun Q."/>
            <person name="Mori K."/>
        </authorList>
    </citation>
    <scope>NUCLEOTIDE SEQUENCE [LARGE SCALE GENOMIC DNA]</scope>
    <source>
        <strain evidence="4 5">CECT 7682</strain>
    </source>
</reference>
<feature type="chain" id="PRO_5047105501" evidence="3">
    <location>
        <begin position="25"/>
        <end position="174"/>
    </location>
</feature>
<keyword evidence="2" id="KW-0479">Metal-binding</keyword>
<dbReference type="Proteomes" id="UP001589654">
    <property type="component" value="Unassembled WGS sequence"/>
</dbReference>
<comment type="similarity">
    <text evidence="1">Belongs to the DinB family.</text>
</comment>
<dbReference type="InterPro" id="IPR034660">
    <property type="entry name" value="DinB/YfiT-like"/>
</dbReference>
<dbReference type="Gene3D" id="1.20.120.450">
    <property type="entry name" value="dinb family like domain"/>
    <property type="match status" value="1"/>
</dbReference>
<gene>
    <name evidence="4" type="ORF">ACFFUR_11950</name>
</gene>
<proteinExistence type="inferred from homology"/>
<keyword evidence="5" id="KW-1185">Reference proteome</keyword>
<dbReference type="Pfam" id="PF05163">
    <property type="entry name" value="DinB"/>
    <property type="match status" value="1"/>
</dbReference>
<dbReference type="EMBL" id="JBHMEW010000061">
    <property type="protein sequence ID" value="MFB9212521.1"/>
    <property type="molecule type" value="Genomic_DNA"/>
</dbReference>
<evidence type="ECO:0000256" key="1">
    <source>
        <dbReference type="ARBA" id="ARBA00008635"/>
    </source>
</evidence>
<name>A0ABV5J6T7_9BACT</name>
<keyword evidence="3" id="KW-0732">Signal</keyword>
<dbReference type="RefSeq" id="WP_290247601.1">
    <property type="nucleotide sequence ID" value="NZ_JAUFQT010000001.1"/>
</dbReference>
<evidence type="ECO:0000313" key="5">
    <source>
        <dbReference type="Proteomes" id="UP001589654"/>
    </source>
</evidence>
<dbReference type="SUPFAM" id="SSF109854">
    <property type="entry name" value="DinB/YfiT-like putative metalloenzymes"/>
    <property type="match status" value="1"/>
</dbReference>
<evidence type="ECO:0000313" key="4">
    <source>
        <dbReference type="EMBL" id="MFB9212521.1"/>
    </source>
</evidence>
<organism evidence="4 5">
    <name type="scientific">Echinicola jeungdonensis</name>
    <dbReference type="NCBI Taxonomy" id="709343"/>
    <lineage>
        <taxon>Bacteria</taxon>
        <taxon>Pseudomonadati</taxon>
        <taxon>Bacteroidota</taxon>
        <taxon>Cytophagia</taxon>
        <taxon>Cytophagales</taxon>
        <taxon>Cyclobacteriaceae</taxon>
        <taxon>Echinicola</taxon>
    </lineage>
</organism>
<evidence type="ECO:0000256" key="3">
    <source>
        <dbReference type="SAM" id="SignalP"/>
    </source>
</evidence>
<protein>
    <submittedName>
        <fullName evidence="4">DinB family protein</fullName>
    </submittedName>
</protein>
<accession>A0ABV5J6T7</accession>
<feature type="signal peptide" evidence="3">
    <location>
        <begin position="1"/>
        <end position="24"/>
    </location>
</feature>
<sequence>MKNFIKSLTMLSLIFICTATTLQAQTTMEEFLAKWDNMKAYTLELVEAMPEDKLDFKPSDEARSFRELVMHISGGTVMMSNNFIEKRDPGFDLEKADLTKAELVEMVGMAMDFGKESFKMLTEEELSEKVEVFGNMITRRQALGLIDTHNVHHRGNLVTYLRLNDIKPPQFRAW</sequence>
<evidence type="ECO:0000256" key="2">
    <source>
        <dbReference type="ARBA" id="ARBA00022723"/>
    </source>
</evidence>